<gene>
    <name evidence="2" type="ORF">ROSMUCSMR3_02388</name>
</gene>
<evidence type="ECO:0000313" key="2">
    <source>
        <dbReference type="EMBL" id="ARE83857.1"/>
    </source>
</evidence>
<dbReference type="Proteomes" id="UP000192273">
    <property type="component" value="Chromosome"/>
</dbReference>
<organism evidence="2 3">
    <name type="scientific">Roseovarius mucosus</name>
    <dbReference type="NCBI Taxonomy" id="215743"/>
    <lineage>
        <taxon>Bacteria</taxon>
        <taxon>Pseudomonadati</taxon>
        <taxon>Pseudomonadota</taxon>
        <taxon>Alphaproteobacteria</taxon>
        <taxon>Rhodobacterales</taxon>
        <taxon>Roseobacteraceae</taxon>
        <taxon>Roseovarius</taxon>
    </lineage>
</organism>
<dbReference type="RefSeq" id="WP_081507425.1">
    <property type="nucleotide sequence ID" value="NZ_CP020474.1"/>
</dbReference>
<dbReference type="KEGG" id="rmm:ROSMUCSMR3_02388"/>
<name>A0A1V0RQ01_9RHOB</name>
<dbReference type="EMBL" id="CP020474">
    <property type="protein sequence ID" value="ARE83857.1"/>
    <property type="molecule type" value="Genomic_DNA"/>
</dbReference>
<reference evidence="2 3" key="1">
    <citation type="submission" date="2017-03" db="EMBL/GenBank/DDBJ databases">
        <title>Genome Sequence of Roseovarius mucosus strain SMR3 Isolated from a culture of the Diatom Skeletonema marinoi.</title>
        <authorList>
            <person name="Topel M."/>
            <person name="Pinder M."/>
            <person name="Johansson O.N."/>
            <person name="Kourtchenko O."/>
            <person name="Godhe A."/>
            <person name="Clarke A.K."/>
        </authorList>
    </citation>
    <scope>NUCLEOTIDE SEQUENCE [LARGE SCALE GENOMIC DNA]</scope>
    <source>
        <strain evidence="2 3">SMR3</strain>
    </source>
</reference>
<keyword evidence="1" id="KW-0472">Membrane</keyword>
<protein>
    <submittedName>
        <fullName evidence="2">Uncharacterized protein</fullName>
    </submittedName>
</protein>
<keyword evidence="1" id="KW-0812">Transmembrane</keyword>
<evidence type="ECO:0000256" key="1">
    <source>
        <dbReference type="SAM" id="Phobius"/>
    </source>
</evidence>
<feature type="transmembrane region" description="Helical" evidence="1">
    <location>
        <begin position="29"/>
        <end position="47"/>
    </location>
</feature>
<accession>A0A1V0RQ01</accession>
<dbReference type="AlphaFoldDB" id="A0A1V0RQ01"/>
<keyword evidence="3" id="KW-1185">Reference proteome</keyword>
<feature type="transmembrane region" description="Helical" evidence="1">
    <location>
        <begin position="88"/>
        <end position="114"/>
    </location>
</feature>
<evidence type="ECO:0000313" key="3">
    <source>
        <dbReference type="Proteomes" id="UP000192273"/>
    </source>
</evidence>
<keyword evidence="1" id="KW-1133">Transmembrane helix</keyword>
<proteinExistence type="predicted"/>
<sequence>MGFIVIGAGIPILAALLFGRFNARTAPFVIAGVLLGPLALVIILLGFEFIIQWGAECRLEPSGALTCGEFLGLWPVNGRARGFVGTGYAAGFAILWATIGLVLLFAAGIATAIIRRFW</sequence>